<dbReference type="PANTHER" id="PTHR43762">
    <property type="entry name" value="L-GULONOLACTONE OXIDASE"/>
    <property type="match status" value="1"/>
</dbReference>
<keyword evidence="2" id="KW-0732">Signal</keyword>
<dbReference type="EMBL" id="BNJQ01000036">
    <property type="protein sequence ID" value="GHP11732.1"/>
    <property type="molecule type" value="Genomic_DNA"/>
</dbReference>
<gene>
    <name evidence="3" type="ORF">PPROV_001046000</name>
</gene>
<dbReference type="GO" id="GO:0050660">
    <property type="term" value="F:flavin adenine dinucleotide binding"/>
    <property type="evidence" value="ECO:0007669"/>
    <property type="project" value="InterPro"/>
</dbReference>
<evidence type="ECO:0000313" key="4">
    <source>
        <dbReference type="Proteomes" id="UP000660262"/>
    </source>
</evidence>
<dbReference type="GO" id="GO:0016899">
    <property type="term" value="F:oxidoreductase activity, acting on the CH-OH group of donors, oxygen as acceptor"/>
    <property type="evidence" value="ECO:0007669"/>
    <property type="project" value="InterPro"/>
</dbReference>
<name>A0A830HX09_9CHLO</name>
<dbReference type="Proteomes" id="UP000660262">
    <property type="component" value="Unassembled WGS sequence"/>
</dbReference>
<feature type="region of interest" description="Disordered" evidence="1">
    <location>
        <begin position="309"/>
        <end position="334"/>
    </location>
</feature>
<sequence length="889" mass="95870">MNAMRAAALAAILTAHGATAAPPLDISNYQGAYACHAATHLSTPLRIDELADVVRTYRHANAIAKGHSWSRLYCPAPPDRQRASAAVLPSFEREVESRDRDARKSVAVSTLEMVTPKSVVEAGGVRVLSGNQDDDAAPRAVLDTSRRRVSVDAGVTMRSLLAFLAYGGQVPISSVIAATTTSNSATTTSATNTQEENGYEKQVAQGNRAKQQSPSSRSDGGGTLEVPVARQMASTVGAFFALIVQGLGVEPVSDDELVSVLADSEVDDNRDMGDMEVERQQEGQVFVDELTRRQQERVLRRLDLSPDDPFLAMTVGDDGNRDDGDDDDVDDTSRNPLLASSYTLASYPWFIDQSVGGAVATDTHGSSIRHGSLSSQLSAITLMLANGTLLTLTAPGEEIPPSSAGFAKTALGIPSIVATSRDDLFRAAQASIGVLGIIVRLTFRVVPLAERPGRRQIEEARPASLAARVRSITGPISSGGYIGNEQLSFSDRRELAYRRANDALSKVPLNLRAEVLHDLEGAIVAWFVPERRVWWSRFIAEAEQHSRSASSKDTAETRQREADVVDYDGPTMPPRVPASARIVSNWGRPRPPYGNTFLLGRGEVQDEGGGINAGGRFGPAFWSAFFRESMRPLLSVRTNEDAMPLEIATAATASRAVGFASAELAVYAQYELAIPLPFAADCLDALARTLEETIPTPRRRRWGNAPDEYVESTVSSAFRSPMLVRFLGGSDAPLSHARGLPSLMVNLEDWVSAVAARFDLERWRDANSVNATVRDIVEWSMASASDPFQWQPGIARVLDLLRGEPCWGTWHAGKAIPTPGPWRRRRDDISQPASLAQGTMDEELGVERACAFACAAMELDPTGVFRSGSAAQSKLALSGRALRSCACLK</sequence>
<dbReference type="InterPro" id="IPR036318">
    <property type="entry name" value="FAD-bd_PCMH-like_sf"/>
</dbReference>
<dbReference type="InterPro" id="IPR016169">
    <property type="entry name" value="FAD-bd_PCMH_sub2"/>
</dbReference>
<comment type="caution">
    <text evidence="3">The sequence shown here is derived from an EMBL/GenBank/DDBJ whole genome shotgun (WGS) entry which is preliminary data.</text>
</comment>
<dbReference type="Gene3D" id="3.30.465.10">
    <property type="match status" value="1"/>
</dbReference>
<reference evidence="3" key="1">
    <citation type="submission" date="2020-10" db="EMBL/GenBank/DDBJ databases">
        <title>Unveiling of a novel bifunctional photoreceptor, Dualchrome1, isolated from a cosmopolitan green alga.</title>
        <authorList>
            <person name="Suzuki S."/>
            <person name="Kawachi M."/>
        </authorList>
    </citation>
    <scope>NUCLEOTIDE SEQUENCE</scope>
    <source>
        <strain evidence="3">NIES 2893</strain>
    </source>
</reference>
<dbReference type="AlphaFoldDB" id="A0A830HX09"/>
<evidence type="ECO:0000256" key="2">
    <source>
        <dbReference type="SAM" id="SignalP"/>
    </source>
</evidence>
<organism evidence="3 4">
    <name type="scientific">Pycnococcus provasolii</name>
    <dbReference type="NCBI Taxonomy" id="41880"/>
    <lineage>
        <taxon>Eukaryota</taxon>
        <taxon>Viridiplantae</taxon>
        <taxon>Chlorophyta</taxon>
        <taxon>Pseudoscourfieldiophyceae</taxon>
        <taxon>Pseudoscourfieldiales</taxon>
        <taxon>Pycnococcaceae</taxon>
        <taxon>Pycnococcus</taxon>
    </lineage>
</organism>
<feature type="signal peptide" evidence="2">
    <location>
        <begin position="1"/>
        <end position="20"/>
    </location>
</feature>
<dbReference type="SUPFAM" id="SSF56176">
    <property type="entry name" value="FAD-binding/transporter-associated domain-like"/>
    <property type="match status" value="1"/>
</dbReference>
<protein>
    <recommendedName>
        <fullName evidence="5">FAD-binding PCMH-type domain-containing protein</fullName>
    </recommendedName>
</protein>
<accession>A0A830HX09</accession>
<feature type="compositionally biased region" description="Polar residues" evidence="1">
    <location>
        <begin position="204"/>
        <end position="218"/>
    </location>
</feature>
<keyword evidence="4" id="KW-1185">Reference proteome</keyword>
<dbReference type="PANTHER" id="PTHR43762:SF5">
    <property type="entry name" value="FAD-BINDING PCMH-TYPE DOMAIN-CONTAINING PROTEIN"/>
    <property type="match status" value="1"/>
</dbReference>
<proteinExistence type="predicted"/>
<feature type="region of interest" description="Disordered" evidence="1">
    <location>
        <begin position="203"/>
        <end position="224"/>
    </location>
</feature>
<evidence type="ECO:0000256" key="1">
    <source>
        <dbReference type="SAM" id="MobiDB-lite"/>
    </source>
</evidence>
<dbReference type="InterPro" id="IPR010031">
    <property type="entry name" value="FAD_lactone_oxidase-like"/>
</dbReference>
<evidence type="ECO:0008006" key="5">
    <source>
        <dbReference type="Google" id="ProtNLM"/>
    </source>
</evidence>
<feature type="chain" id="PRO_5032527238" description="FAD-binding PCMH-type domain-containing protein" evidence="2">
    <location>
        <begin position="21"/>
        <end position="889"/>
    </location>
</feature>
<evidence type="ECO:0000313" key="3">
    <source>
        <dbReference type="EMBL" id="GHP11732.1"/>
    </source>
</evidence>
<dbReference type="OrthoDB" id="610608at2759"/>